<evidence type="ECO:0000256" key="1">
    <source>
        <dbReference type="SAM" id="MobiDB-lite"/>
    </source>
</evidence>
<evidence type="ECO:0000256" key="2">
    <source>
        <dbReference type="SAM" id="SignalP"/>
    </source>
</evidence>
<feature type="compositionally biased region" description="Polar residues" evidence="1">
    <location>
        <begin position="91"/>
        <end position="102"/>
    </location>
</feature>
<dbReference type="Proteomes" id="UP000824106">
    <property type="component" value="Unassembled WGS sequence"/>
</dbReference>
<accession>A0A9D2JYL7</accession>
<sequence length="190" mass="21182">MLHKARLFFSSLAISLFLVACTDAPAEEATNVDILEETTKTQTAQESETQEEVETKAEASEENSTNKEVEDETEDKTEDETTEDTAEAESKSSVEANSSTTENDSEAAVLESIDQAAIDQFVATTGLNVEDYTFSFKTADQYVEMTVYEKQEDEQSHTPLAGIYRYMLDSEEILVQDYLTGAFIPYEEAE</sequence>
<name>A0A9D2JYL7_9LACT</name>
<feature type="compositionally biased region" description="Basic and acidic residues" evidence="1">
    <location>
        <begin position="53"/>
        <end position="68"/>
    </location>
</feature>
<keyword evidence="2" id="KW-0732">Signal</keyword>
<evidence type="ECO:0008006" key="5">
    <source>
        <dbReference type="Google" id="ProtNLM"/>
    </source>
</evidence>
<feature type="signal peptide" evidence="2">
    <location>
        <begin position="1"/>
        <end position="20"/>
    </location>
</feature>
<evidence type="ECO:0000313" key="3">
    <source>
        <dbReference type="EMBL" id="HIZ71437.1"/>
    </source>
</evidence>
<reference evidence="3" key="2">
    <citation type="submission" date="2021-04" db="EMBL/GenBank/DDBJ databases">
        <authorList>
            <person name="Gilroy R."/>
        </authorList>
    </citation>
    <scope>NUCLEOTIDE SEQUENCE</scope>
    <source>
        <strain evidence="3">CHK169-4300</strain>
    </source>
</reference>
<feature type="chain" id="PRO_5039556647" description="DUF4854 domain-containing protein" evidence="2">
    <location>
        <begin position="21"/>
        <end position="190"/>
    </location>
</feature>
<gene>
    <name evidence="3" type="ORF">H9808_06715</name>
</gene>
<evidence type="ECO:0000313" key="4">
    <source>
        <dbReference type="Proteomes" id="UP000824106"/>
    </source>
</evidence>
<proteinExistence type="predicted"/>
<dbReference type="EMBL" id="DXAZ01000108">
    <property type="protein sequence ID" value="HIZ71437.1"/>
    <property type="molecule type" value="Genomic_DNA"/>
</dbReference>
<dbReference type="PROSITE" id="PS51257">
    <property type="entry name" value="PROKAR_LIPOPROTEIN"/>
    <property type="match status" value="1"/>
</dbReference>
<protein>
    <recommendedName>
        <fullName evidence="5">DUF4854 domain-containing protein</fullName>
    </recommendedName>
</protein>
<comment type="caution">
    <text evidence="3">The sequence shown here is derived from an EMBL/GenBank/DDBJ whole genome shotgun (WGS) entry which is preliminary data.</text>
</comment>
<feature type="region of interest" description="Disordered" evidence="1">
    <location>
        <begin position="32"/>
        <end position="106"/>
    </location>
</feature>
<organism evidence="3 4">
    <name type="scientific">Candidatus Atopostipes pullistercoris</name>
    <dbReference type="NCBI Taxonomy" id="2838467"/>
    <lineage>
        <taxon>Bacteria</taxon>
        <taxon>Bacillati</taxon>
        <taxon>Bacillota</taxon>
        <taxon>Bacilli</taxon>
        <taxon>Lactobacillales</taxon>
        <taxon>Carnobacteriaceae</taxon>
        <taxon>Atopostipes</taxon>
    </lineage>
</organism>
<dbReference type="AlphaFoldDB" id="A0A9D2JYL7"/>
<reference evidence="3" key="1">
    <citation type="journal article" date="2021" name="PeerJ">
        <title>Extensive microbial diversity within the chicken gut microbiome revealed by metagenomics and culture.</title>
        <authorList>
            <person name="Gilroy R."/>
            <person name="Ravi A."/>
            <person name="Getino M."/>
            <person name="Pursley I."/>
            <person name="Horton D.L."/>
            <person name="Alikhan N.F."/>
            <person name="Baker D."/>
            <person name="Gharbi K."/>
            <person name="Hall N."/>
            <person name="Watson M."/>
            <person name="Adriaenssens E.M."/>
            <person name="Foster-Nyarko E."/>
            <person name="Jarju S."/>
            <person name="Secka A."/>
            <person name="Antonio M."/>
            <person name="Oren A."/>
            <person name="Chaudhuri R.R."/>
            <person name="La Ragione R."/>
            <person name="Hildebrand F."/>
            <person name="Pallen M.J."/>
        </authorList>
    </citation>
    <scope>NUCLEOTIDE SEQUENCE</scope>
    <source>
        <strain evidence="3">CHK169-4300</strain>
    </source>
</reference>
<feature type="compositionally biased region" description="Acidic residues" evidence="1">
    <location>
        <begin position="69"/>
        <end position="87"/>
    </location>
</feature>